<dbReference type="EMBL" id="AFQE01000058">
    <property type="protein sequence ID" value="EGQ77228.1"/>
    <property type="molecule type" value="Genomic_DNA"/>
</dbReference>
<evidence type="ECO:0000256" key="1">
    <source>
        <dbReference type="SAM" id="SignalP"/>
    </source>
</evidence>
<feature type="signal peptide" evidence="1">
    <location>
        <begin position="1"/>
        <end position="22"/>
    </location>
</feature>
<evidence type="ECO:0000313" key="3">
    <source>
        <dbReference type="EMBL" id="UNV84119.1"/>
    </source>
</evidence>
<dbReference type="Proteomes" id="UP000829455">
    <property type="component" value="Chromosome"/>
</dbReference>
<protein>
    <submittedName>
        <fullName evidence="2">Uncharacterized protein</fullName>
    </submittedName>
</protein>
<sequence>MKSLSFSLMLALGLGSTAFAYAEKNLPLNETGCIDQPMKVKRGEVYSFKVTEDNGLMLSFAPVSPNVVVKDPKGKRVALEVGADGDTPEDRFSFAEINQKGRYTIRFPRAGKIDSLCVNAAN</sequence>
<dbReference type="RefSeq" id="WP_003777800.1">
    <property type="nucleotide sequence ID" value="NZ_CP094241.1"/>
</dbReference>
<dbReference type="AlphaFoldDB" id="A0AA36UJR9"/>
<dbReference type="Proteomes" id="UP000004982">
    <property type="component" value="Unassembled WGS sequence"/>
</dbReference>
<reference evidence="2 4" key="1">
    <citation type="submission" date="2011-05" db="EMBL/GenBank/DDBJ databases">
        <authorList>
            <person name="Muzny D."/>
            <person name="Qin X."/>
            <person name="Deng J."/>
            <person name="Jiang H."/>
            <person name="Liu Y."/>
            <person name="Qu J."/>
            <person name="Song X.-Z."/>
            <person name="Zhang L."/>
            <person name="Thornton R."/>
            <person name="Coyle M."/>
            <person name="Francisco L."/>
            <person name="Jackson L."/>
            <person name="Javaid M."/>
            <person name="Korchina V."/>
            <person name="Kovar C."/>
            <person name="Mata R."/>
            <person name="Mathew T."/>
            <person name="Ngo R."/>
            <person name="Nguyen L."/>
            <person name="Nguyen N."/>
            <person name="Okwuonu G."/>
            <person name="Ongeri F."/>
            <person name="Pham C."/>
            <person name="Simmons D."/>
            <person name="Wilczek-Boney K."/>
            <person name="Hale W."/>
            <person name="Jakkamsetti A."/>
            <person name="Pham P."/>
            <person name="Ruth R."/>
            <person name="San Lucas F."/>
            <person name="Warren J."/>
            <person name="Zhang J."/>
            <person name="Zhao Z."/>
            <person name="Zhou C."/>
            <person name="Zhu D."/>
            <person name="Lee S."/>
            <person name="Bess C."/>
            <person name="Blankenburg K."/>
            <person name="Forbes L."/>
            <person name="Fu Q."/>
            <person name="Gubbala S."/>
            <person name="Hirani K."/>
            <person name="Jayaseelan J.C."/>
            <person name="Lara F."/>
            <person name="Munidasa M."/>
            <person name="Palculict T."/>
            <person name="Patil S."/>
            <person name="Pu L.-L."/>
            <person name="Saada N."/>
            <person name="Tang L."/>
            <person name="Weissenberger G."/>
            <person name="Zhu Y."/>
            <person name="Hemphill L."/>
            <person name="Shang Y."/>
            <person name="Youmans B."/>
            <person name="Ayvaz T."/>
            <person name="Ross M."/>
            <person name="Santibanez J."/>
            <person name="Aqrawi P."/>
            <person name="Gross S."/>
            <person name="Joshi V."/>
            <person name="Fowler G."/>
            <person name="Nazareth L."/>
            <person name="Reid J."/>
            <person name="Worley K."/>
            <person name="Petrosino J."/>
            <person name="Highlander S."/>
            <person name="Gibbs R."/>
        </authorList>
    </citation>
    <scope>NUCLEOTIDE SEQUENCE [LARGE SCALE GENOMIC DNA]</scope>
    <source>
        <strain evidence="2 4">ATCC 33926</strain>
    </source>
</reference>
<organism evidence="2 4">
    <name type="scientific">Neisseria macacae ATCC 33926</name>
    <dbReference type="NCBI Taxonomy" id="997348"/>
    <lineage>
        <taxon>Bacteria</taxon>
        <taxon>Pseudomonadati</taxon>
        <taxon>Pseudomonadota</taxon>
        <taxon>Betaproteobacteria</taxon>
        <taxon>Neisseriales</taxon>
        <taxon>Neisseriaceae</taxon>
        <taxon>Neisseria</taxon>
    </lineage>
</organism>
<keyword evidence="5" id="KW-1185">Reference proteome</keyword>
<reference evidence="3 5" key="2">
    <citation type="submission" date="2022-03" db="EMBL/GenBank/DDBJ databases">
        <title>Genome sequencing of Neisseria macacae.</title>
        <authorList>
            <person name="Baek M.-G."/>
        </authorList>
    </citation>
    <scope>NUCLEOTIDE SEQUENCE [LARGE SCALE GENOMIC DNA]</scope>
    <source>
        <strain evidence="3 5">ATCC 33926</strain>
    </source>
</reference>
<dbReference type="EMBL" id="CP094241">
    <property type="protein sequence ID" value="UNV84119.1"/>
    <property type="molecule type" value="Genomic_DNA"/>
</dbReference>
<keyword evidence="1" id="KW-0732">Signal</keyword>
<proteinExistence type="predicted"/>
<accession>A0AA36UJR9</accession>
<feature type="chain" id="PRO_5041417286" evidence="1">
    <location>
        <begin position="23"/>
        <end position="122"/>
    </location>
</feature>
<evidence type="ECO:0000313" key="5">
    <source>
        <dbReference type="Proteomes" id="UP000829455"/>
    </source>
</evidence>
<evidence type="ECO:0000313" key="4">
    <source>
        <dbReference type="Proteomes" id="UP000004982"/>
    </source>
</evidence>
<name>A0AA36UJR9_9NEIS</name>
<evidence type="ECO:0000313" key="2">
    <source>
        <dbReference type="EMBL" id="EGQ77228.1"/>
    </source>
</evidence>
<gene>
    <name evidence="2" type="ORF">HMPREF9418_1229</name>
    <name evidence="3" type="ORF">MON40_08800</name>
</gene>